<dbReference type="Proteomes" id="UP000007652">
    <property type="component" value="Unassembled WGS sequence"/>
</dbReference>
<keyword evidence="1" id="KW-0687">Ribonucleoprotein</keyword>
<comment type="caution">
    <text evidence="1">The sequence shown here is derived from an EMBL/GenBank/DDBJ whole genome shotgun (WGS) entry which is preliminary data.</text>
</comment>
<protein>
    <submittedName>
        <fullName evidence="1">COG1399 protein, clustered with ribosomal protein L32p</fullName>
    </submittedName>
</protein>
<accession>I7LG11</accession>
<proteinExistence type="predicted"/>
<dbReference type="RefSeq" id="WP_008908185.1">
    <property type="nucleotide sequence ID" value="NZ_CAKP01000037.1"/>
</dbReference>
<dbReference type="PANTHER" id="PTHR34374:SF1">
    <property type="entry name" value="LARGE RIBOSOMAL RNA SUBUNIT ACCUMULATION PROTEIN YCED HOMOLOG 1, CHLOROPLASTIC"/>
    <property type="match status" value="1"/>
</dbReference>
<dbReference type="GO" id="GO:0005840">
    <property type="term" value="C:ribosome"/>
    <property type="evidence" value="ECO:0007669"/>
    <property type="project" value="UniProtKB-KW"/>
</dbReference>
<dbReference type="PANTHER" id="PTHR34374">
    <property type="entry name" value="LARGE RIBOSOMAL RNA SUBUNIT ACCUMULATION PROTEIN YCED HOMOLOG 1, CHLOROPLASTIC"/>
    <property type="match status" value="1"/>
</dbReference>
<dbReference type="InterPro" id="IPR003772">
    <property type="entry name" value="YceD"/>
</dbReference>
<reference evidence="1 2" key="1">
    <citation type="journal article" date="2011" name="J. Bacteriol.">
        <title>Draft genome sequence of Caloramator australicus strain RC3T, a thermoanaerobe from the Great Artesian Basin of Australia.</title>
        <authorList>
            <person name="Ogg C.D."/>
            <person name="Patel B.K.C."/>
        </authorList>
    </citation>
    <scope>NUCLEOTIDE SEQUENCE [LARGE SCALE GENOMIC DNA]</scope>
    <source>
        <strain evidence="1 2">RC3</strain>
    </source>
</reference>
<dbReference type="Pfam" id="PF02620">
    <property type="entry name" value="YceD"/>
    <property type="match status" value="1"/>
</dbReference>
<dbReference type="STRING" id="857293.CAAU_0826"/>
<organism evidence="1 2">
    <name type="scientific">Caloramator australicus RC3</name>
    <dbReference type="NCBI Taxonomy" id="857293"/>
    <lineage>
        <taxon>Bacteria</taxon>
        <taxon>Bacillati</taxon>
        <taxon>Bacillota</taxon>
        <taxon>Clostridia</taxon>
        <taxon>Eubacteriales</taxon>
        <taxon>Clostridiaceae</taxon>
        <taxon>Caloramator</taxon>
    </lineage>
</organism>
<dbReference type="EMBL" id="CAKP01000037">
    <property type="protein sequence ID" value="CCJ32910.1"/>
    <property type="molecule type" value="Genomic_DNA"/>
</dbReference>
<dbReference type="AlphaFoldDB" id="I7LG11"/>
<dbReference type="eggNOG" id="COG1399">
    <property type="taxonomic scope" value="Bacteria"/>
</dbReference>
<sequence>MILNVTDLIKKKTNEMSFDLELDISKLQRDDFVVELADKLKIKGTAILDGEDILLKGTIKTKIKSFCSRCLAPVDYPLTIDFEEKYSKKQGEDIYMITEDRINLEDMIIDNIILSYPAKILCSDDCKGLCPVCGKNLNEGQCECLKDVIDPRLEALKQFFKGD</sequence>
<evidence type="ECO:0000313" key="2">
    <source>
        <dbReference type="Proteomes" id="UP000007652"/>
    </source>
</evidence>
<dbReference type="OrthoDB" id="9790372at2"/>
<keyword evidence="2" id="KW-1185">Reference proteome</keyword>
<evidence type="ECO:0000313" key="1">
    <source>
        <dbReference type="EMBL" id="CCJ32910.1"/>
    </source>
</evidence>
<name>I7LG11_9CLOT</name>
<keyword evidence="1" id="KW-0689">Ribosomal protein</keyword>
<gene>
    <name evidence="1" type="ORF">CAAU_0826</name>
</gene>